<feature type="compositionally biased region" description="Polar residues" evidence="1">
    <location>
        <begin position="56"/>
        <end position="65"/>
    </location>
</feature>
<dbReference type="OrthoDB" id="9764688at2"/>
<comment type="caution">
    <text evidence="2">The sequence shown here is derived from an EMBL/GenBank/DDBJ whole genome shotgun (WGS) entry which is preliminary data.</text>
</comment>
<organism evidence="2 3">
    <name type="scientific">Reinekea thalattae</name>
    <dbReference type="NCBI Taxonomy" id="2593301"/>
    <lineage>
        <taxon>Bacteria</taxon>
        <taxon>Pseudomonadati</taxon>
        <taxon>Pseudomonadota</taxon>
        <taxon>Gammaproteobacteria</taxon>
        <taxon>Oceanospirillales</taxon>
        <taxon>Saccharospirillaceae</taxon>
        <taxon>Reinekea</taxon>
    </lineage>
</organism>
<evidence type="ECO:0000256" key="1">
    <source>
        <dbReference type="SAM" id="MobiDB-lite"/>
    </source>
</evidence>
<evidence type="ECO:0000313" key="2">
    <source>
        <dbReference type="EMBL" id="TXR54848.1"/>
    </source>
</evidence>
<proteinExistence type="predicted"/>
<dbReference type="AlphaFoldDB" id="A0A5C8ZCH9"/>
<protein>
    <submittedName>
        <fullName evidence="2">Uncharacterized protein</fullName>
    </submittedName>
</protein>
<accession>A0A5C8ZCH9</accession>
<reference evidence="2 3" key="1">
    <citation type="submission" date="2019-07" db="EMBL/GenBank/DDBJ databases">
        <title>Reinekea sp. strain SSH23 genome sequencing and assembly.</title>
        <authorList>
            <person name="Kim I."/>
        </authorList>
    </citation>
    <scope>NUCLEOTIDE SEQUENCE [LARGE SCALE GENOMIC DNA]</scope>
    <source>
        <strain evidence="2 3">SSH23</strain>
    </source>
</reference>
<dbReference type="EMBL" id="VKAD01000001">
    <property type="protein sequence ID" value="TXR54848.1"/>
    <property type="molecule type" value="Genomic_DNA"/>
</dbReference>
<dbReference type="Proteomes" id="UP000321764">
    <property type="component" value="Unassembled WGS sequence"/>
</dbReference>
<evidence type="ECO:0000313" key="3">
    <source>
        <dbReference type="Proteomes" id="UP000321764"/>
    </source>
</evidence>
<dbReference type="InterPro" id="IPR038352">
    <property type="entry name" value="Imelysin_sf"/>
</dbReference>
<sequence>MRQSSARRLGRIRPKGRSVNKTFFLILVLGLLTACDSTETSSQSQPVDDAHGEPSSEVSDSPTVTTASFTDSANYFRQSAIASVLETQTQCNLLFEDIATFVSDASASHQLNAQETFGLCLESWRRSELYFQKPFSYSEIKPFHELIDLIDTRPFLPGYIGGIPEYPYSGLVHELEIPLNESTLRRQHRLMDEESPSLGFPVIEFLLWKAPIEGNWTLRGDESDVNVERRFNYLAVAASVLQEQINQAVIRWQSEQFNELPERAQLNLVLQSFQRYVMIDLLQFMFEETALSDPEWHHYALLSGSGRNYPVGMLQSVQSFVGQPGDSNAFTDWVNSIAALSFSADELQQSVADSIAATEQLPENYPLDTEASEQWQLARSSVAAVSVYFVQLMRQFDTSLLLE</sequence>
<feature type="region of interest" description="Disordered" evidence="1">
    <location>
        <begin position="40"/>
        <end position="65"/>
    </location>
</feature>
<gene>
    <name evidence="2" type="ORF">FME95_10025</name>
</gene>
<dbReference type="PROSITE" id="PS51257">
    <property type="entry name" value="PROKAR_LIPOPROTEIN"/>
    <property type="match status" value="1"/>
</dbReference>
<dbReference type="Gene3D" id="1.20.1420.20">
    <property type="entry name" value="M75 peptidase, HXXE motif"/>
    <property type="match status" value="1"/>
</dbReference>
<name>A0A5C8ZCH9_9GAMM</name>
<keyword evidence="3" id="KW-1185">Reference proteome</keyword>